<evidence type="ECO:0000313" key="6">
    <source>
        <dbReference type="Proteomes" id="UP001346149"/>
    </source>
</evidence>
<dbReference type="PANTHER" id="PTHR33669:SF14">
    <property type="entry name" value="NRR REPRESSOR HOMOLOG 3"/>
    <property type="match status" value="1"/>
</dbReference>
<dbReference type="GO" id="GO:0010112">
    <property type="term" value="P:regulation of systemic acquired resistance"/>
    <property type="evidence" value="ECO:0007669"/>
    <property type="project" value="InterPro"/>
</dbReference>
<dbReference type="InterPro" id="IPR031425">
    <property type="entry name" value="NPR1/NH1-interacting"/>
</dbReference>
<evidence type="ECO:0000256" key="3">
    <source>
        <dbReference type="ARBA" id="ARBA00023242"/>
    </source>
</evidence>
<dbReference type="Pfam" id="PF15699">
    <property type="entry name" value="NPR1_interact"/>
    <property type="match status" value="1"/>
</dbReference>
<keyword evidence="6" id="KW-1185">Reference proteome</keyword>
<dbReference type="GO" id="GO:0005634">
    <property type="term" value="C:nucleus"/>
    <property type="evidence" value="ECO:0007669"/>
    <property type="project" value="UniProtKB-SubCell"/>
</dbReference>
<organism evidence="5 6">
    <name type="scientific">Trapa natans</name>
    <name type="common">Water chestnut</name>
    <dbReference type="NCBI Taxonomy" id="22666"/>
    <lineage>
        <taxon>Eukaryota</taxon>
        <taxon>Viridiplantae</taxon>
        <taxon>Streptophyta</taxon>
        <taxon>Embryophyta</taxon>
        <taxon>Tracheophyta</taxon>
        <taxon>Spermatophyta</taxon>
        <taxon>Magnoliopsida</taxon>
        <taxon>eudicotyledons</taxon>
        <taxon>Gunneridae</taxon>
        <taxon>Pentapetalae</taxon>
        <taxon>rosids</taxon>
        <taxon>malvids</taxon>
        <taxon>Myrtales</taxon>
        <taxon>Lythraceae</taxon>
        <taxon>Trapa</taxon>
    </lineage>
</organism>
<proteinExistence type="inferred from homology"/>
<comment type="caution">
    <text evidence="5">The sequence shown here is derived from an EMBL/GenBank/DDBJ whole genome shotgun (WGS) entry which is preliminary data.</text>
</comment>
<comment type="subcellular location">
    <subcellularLocation>
        <location evidence="1">Nucleus</location>
    </subcellularLocation>
</comment>
<evidence type="ECO:0000256" key="1">
    <source>
        <dbReference type="ARBA" id="ARBA00004123"/>
    </source>
</evidence>
<evidence type="ECO:0000256" key="4">
    <source>
        <dbReference type="SAM" id="MobiDB-lite"/>
    </source>
</evidence>
<gene>
    <name evidence="5" type="ORF">SAY86_000812</name>
</gene>
<feature type="region of interest" description="Disordered" evidence="4">
    <location>
        <begin position="45"/>
        <end position="135"/>
    </location>
</feature>
<name>A0AAN7RE63_TRANT</name>
<comment type="similarity">
    <text evidence="2">Belongs to the NPR1-interactor family.</text>
</comment>
<dbReference type="PANTHER" id="PTHR33669">
    <property type="entry name" value="PROTEIN NEGATIVE REGULATOR OF RESISTANCE"/>
    <property type="match status" value="1"/>
</dbReference>
<evidence type="ECO:0000313" key="5">
    <source>
        <dbReference type="EMBL" id="KAK4802609.1"/>
    </source>
</evidence>
<feature type="region of interest" description="Disordered" evidence="4">
    <location>
        <begin position="1"/>
        <end position="27"/>
    </location>
</feature>
<dbReference type="Proteomes" id="UP001346149">
    <property type="component" value="Unassembled WGS sequence"/>
</dbReference>
<accession>A0AAN7RE63</accession>
<keyword evidence="3" id="KW-0539">Nucleus</keyword>
<dbReference type="EMBL" id="JAXQNO010000002">
    <property type="protein sequence ID" value="KAK4802609.1"/>
    <property type="molecule type" value="Genomic_DNA"/>
</dbReference>
<sequence length="151" mass="17116">MDKDGNKRKAAAQHHSSRSEDEDEEAKMEEFLALIRRTREIRDRINLGKSAAGESSNPNRKEPAKASYWTPKFVMEDFKDGGGPSAPPPPLLLSVNEADGDSEHDGRRKKQEGRKQDSTEMNLELSLGYRRRPSSSEWKRNKFFIIVNSVG</sequence>
<evidence type="ECO:0000256" key="2">
    <source>
        <dbReference type="ARBA" id="ARBA00009937"/>
    </source>
</evidence>
<reference evidence="5 6" key="1">
    <citation type="journal article" date="2023" name="Hortic Res">
        <title>Pangenome of water caltrop reveals structural variations and asymmetric subgenome divergence after allopolyploidization.</title>
        <authorList>
            <person name="Zhang X."/>
            <person name="Chen Y."/>
            <person name="Wang L."/>
            <person name="Yuan Y."/>
            <person name="Fang M."/>
            <person name="Shi L."/>
            <person name="Lu R."/>
            <person name="Comes H.P."/>
            <person name="Ma Y."/>
            <person name="Chen Y."/>
            <person name="Huang G."/>
            <person name="Zhou Y."/>
            <person name="Zheng Z."/>
            <person name="Qiu Y."/>
        </authorList>
    </citation>
    <scope>NUCLEOTIDE SEQUENCE [LARGE SCALE GENOMIC DNA]</scope>
    <source>
        <strain evidence="5">F231</strain>
    </source>
</reference>
<dbReference type="AlphaFoldDB" id="A0AAN7RE63"/>
<protein>
    <submittedName>
        <fullName evidence="5">Uncharacterized protein</fullName>
    </submittedName>
</protein>